<dbReference type="GO" id="GO:0005634">
    <property type="term" value="C:nucleus"/>
    <property type="evidence" value="ECO:0007669"/>
    <property type="project" value="UniProtKB-SubCell"/>
</dbReference>
<evidence type="ECO:0000256" key="9">
    <source>
        <dbReference type="RuleBase" id="RU369094"/>
    </source>
</evidence>
<protein>
    <recommendedName>
        <fullName evidence="9">Dof zinc finger protein</fullName>
    </recommendedName>
</protein>
<evidence type="ECO:0000256" key="2">
    <source>
        <dbReference type="ARBA" id="ARBA00022771"/>
    </source>
</evidence>
<dbReference type="GO" id="GO:0003700">
    <property type="term" value="F:DNA-binding transcription factor activity"/>
    <property type="evidence" value="ECO:0007669"/>
    <property type="project" value="UniProtKB-UniRule"/>
</dbReference>
<dbReference type="PANTHER" id="PTHR31992:SF126">
    <property type="entry name" value="DOF ZINC FINGER PROTEIN DOF4.2-RELATED"/>
    <property type="match status" value="1"/>
</dbReference>
<dbReference type="InterPro" id="IPR045174">
    <property type="entry name" value="Dof"/>
</dbReference>
<evidence type="ECO:0000256" key="3">
    <source>
        <dbReference type="ARBA" id="ARBA00022833"/>
    </source>
</evidence>
<keyword evidence="4 9" id="KW-0805">Transcription regulation</keyword>
<evidence type="ECO:0000256" key="1">
    <source>
        <dbReference type="ARBA" id="ARBA00022723"/>
    </source>
</evidence>
<dbReference type="InterPro" id="IPR003851">
    <property type="entry name" value="Znf_Dof"/>
</dbReference>
<keyword evidence="5 8" id="KW-0238">DNA-binding</keyword>
<evidence type="ECO:0000313" key="12">
    <source>
        <dbReference type="Proteomes" id="UP000682877"/>
    </source>
</evidence>
<dbReference type="PANTHER" id="PTHR31992">
    <property type="entry name" value="DOF ZINC FINGER PROTEIN DOF1.4-RELATED"/>
    <property type="match status" value="1"/>
</dbReference>
<dbReference type="EMBL" id="LR999457">
    <property type="protein sequence ID" value="CAE6185435.1"/>
    <property type="molecule type" value="Genomic_DNA"/>
</dbReference>
<keyword evidence="2 8" id="KW-0863">Zinc-finger</keyword>
<accession>A0A8S2B0R9</accession>
<evidence type="ECO:0000259" key="10">
    <source>
        <dbReference type="PROSITE" id="PS50884"/>
    </source>
</evidence>
<reference evidence="11" key="1">
    <citation type="submission" date="2021-01" db="EMBL/GenBank/DDBJ databases">
        <authorList>
            <person name="Bezrukov I."/>
        </authorList>
    </citation>
    <scope>NUCLEOTIDE SEQUENCE</scope>
</reference>
<dbReference type="Proteomes" id="UP000682877">
    <property type="component" value="Chromosome 7"/>
</dbReference>
<dbReference type="GO" id="GO:0003677">
    <property type="term" value="F:DNA binding"/>
    <property type="evidence" value="ECO:0007669"/>
    <property type="project" value="UniProtKB-UniRule"/>
</dbReference>
<keyword evidence="1 9" id="KW-0479">Metal-binding</keyword>
<dbReference type="GO" id="GO:0008270">
    <property type="term" value="F:zinc ion binding"/>
    <property type="evidence" value="ECO:0007669"/>
    <property type="project" value="UniProtKB-KW"/>
</dbReference>
<dbReference type="CDD" id="cd10910">
    <property type="entry name" value="PIN_limkain_b1_N_like"/>
    <property type="match status" value="1"/>
</dbReference>
<keyword evidence="3 9" id="KW-0862">Zinc</keyword>
<comment type="function">
    <text evidence="9">Transcription factor that binds specifically to a 5'-AA[AG]G-3' consensus core sequence.</text>
</comment>
<evidence type="ECO:0000256" key="7">
    <source>
        <dbReference type="ARBA" id="ARBA00023242"/>
    </source>
</evidence>
<comment type="subcellular location">
    <subcellularLocation>
        <location evidence="8 9">Nucleus</location>
    </subcellularLocation>
</comment>
<keyword evidence="6 9" id="KW-0804">Transcription</keyword>
<dbReference type="PROSITE" id="PS50884">
    <property type="entry name" value="ZF_DOF_2"/>
    <property type="match status" value="1"/>
</dbReference>
<evidence type="ECO:0000256" key="6">
    <source>
        <dbReference type="ARBA" id="ARBA00023163"/>
    </source>
</evidence>
<sequence length="561" mass="63696">MDTLNVFANEDNQANVVKPPPRMCPRCYSDQTKFGYFNNYKTSQPRYKCKNCRRHWTHGGALRNIPIGGSCRKSKLPKIDQSSVSQMASVEIQPGNHQPLSENQENISVSAASSSAAIGNHFGYFSELHGVANLSPTRSFLTMDHLDFGDESFQQDLYDVGSNDLIGNPWINQSIGGYVDNHNDQRNIGEGFSFISCSSLDVILSVVLYLQKVAVVLVPIWPLVGGWSLPARGSEEMFGGGRRRFIDSVPRGQLCSFFQWSFVFLIWRRIGWSSSSSRFACFPSEVRVSVGMYLFGIDLNFRQFWIRLGGRDDRLVEPDLCFDGWCFSKMGVLHLHKMGRGEDFQSLSGSTSYWAQTFVFVFMVGKGRSELWDAQIVVKVVRAAEGAQTVVQGYSSFRRRSDCCKEDYPIPDSIDPASFYLKIQEAFKKQGCHRDVSIHAYVDKCSDELRREYEEAGFHIEFIALGDKDARIRTMFLDMLLWTFESPKPTNVILLAKNIGDDIGHLLCSLDIRRHGILSSQTQPRWQIPSERHTWFLTSLFDGPNGSSQRLDNKKTYPREI</sequence>
<evidence type="ECO:0000256" key="4">
    <source>
        <dbReference type="ARBA" id="ARBA00023015"/>
    </source>
</evidence>
<evidence type="ECO:0000256" key="5">
    <source>
        <dbReference type="ARBA" id="ARBA00023125"/>
    </source>
</evidence>
<keyword evidence="7 8" id="KW-0539">Nucleus</keyword>
<feature type="domain" description="Dof-type" evidence="10">
    <location>
        <begin position="22"/>
        <end position="76"/>
    </location>
</feature>
<name>A0A8S2B0R9_ARAAE</name>
<gene>
    <name evidence="11" type="ORF">AARE701A_LOCUS18878</name>
</gene>
<keyword evidence="12" id="KW-1185">Reference proteome</keyword>
<evidence type="ECO:0000313" key="11">
    <source>
        <dbReference type="EMBL" id="CAE6185435.1"/>
    </source>
</evidence>
<organism evidence="11 12">
    <name type="scientific">Arabidopsis arenosa</name>
    <name type="common">Sand rock-cress</name>
    <name type="synonym">Cardaminopsis arenosa</name>
    <dbReference type="NCBI Taxonomy" id="38785"/>
    <lineage>
        <taxon>Eukaryota</taxon>
        <taxon>Viridiplantae</taxon>
        <taxon>Streptophyta</taxon>
        <taxon>Embryophyta</taxon>
        <taxon>Tracheophyta</taxon>
        <taxon>Spermatophyta</taxon>
        <taxon>Magnoliopsida</taxon>
        <taxon>eudicotyledons</taxon>
        <taxon>Gunneridae</taxon>
        <taxon>Pentapetalae</taxon>
        <taxon>rosids</taxon>
        <taxon>malvids</taxon>
        <taxon>Brassicales</taxon>
        <taxon>Brassicaceae</taxon>
        <taxon>Camelineae</taxon>
        <taxon>Arabidopsis</taxon>
    </lineage>
</organism>
<evidence type="ECO:0000256" key="8">
    <source>
        <dbReference type="PROSITE-ProRule" id="PRU00071"/>
    </source>
</evidence>
<dbReference type="Pfam" id="PF02701">
    <property type="entry name" value="Zn_ribbon_Dof"/>
    <property type="match status" value="1"/>
</dbReference>
<proteinExistence type="predicted"/>
<dbReference type="AlphaFoldDB" id="A0A8S2B0R9"/>